<name>I8UG31_9BACL</name>
<dbReference type="FunFam" id="3.30.870.10:FF:000014">
    <property type="entry name" value="Cardiolipin synthase"/>
    <property type="match status" value="1"/>
</dbReference>
<dbReference type="GO" id="GO:0032049">
    <property type="term" value="P:cardiolipin biosynthetic process"/>
    <property type="evidence" value="ECO:0007669"/>
    <property type="project" value="UniProtKB-UniRule"/>
</dbReference>
<evidence type="ECO:0000256" key="6">
    <source>
        <dbReference type="ARBA" id="ARBA00022737"/>
    </source>
</evidence>
<evidence type="ECO:0000256" key="1">
    <source>
        <dbReference type="ARBA" id="ARBA00004651"/>
    </source>
</evidence>
<keyword evidence="5 12" id="KW-0812">Transmembrane</keyword>
<feature type="transmembrane region" description="Helical" evidence="12">
    <location>
        <begin position="60"/>
        <end position="78"/>
    </location>
</feature>
<feature type="active site" evidence="12">
    <location>
        <position position="418"/>
    </location>
</feature>
<evidence type="ECO:0000259" key="14">
    <source>
        <dbReference type="PROSITE" id="PS50035"/>
    </source>
</evidence>
<comment type="similarity">
    <text evidence="12">Belongs to the phospholipase D family. Cardiolipin synthase subfamily.</text>
</comment>
<keyword evidence="4 12" id="KW-0808">Transferase</keyword>
<comment type="catalytic activity">
    <reaction evidence="12">
        <text>2 a 1,2-diacyl-sn-glycero-3-phospho-(1'-sn-glycerol) = a cardiolipin + glycerol</text>
        <dbReference type="Rhea" id="RHEA:31451"/>
        <dbReference type="ChEBI" id="CHEBI:17754"/>
        <dbReference type="ChEBI" id="CHEBI:62237"/>
        <dbReference type="ChEBI" id="CHEBI:64716"/>
    </reaction>
</comment>
<evidence type="ECO:0000256" key="2">
    <source>
        <dbReference type="ARBA" id="ARBA00022475"/>
    </source>
</evidence>
<feature type="active site" evidence="12">
    <location>
        <position position="241"/>
    </location>
</feature>
<keyword evidence="10 12" id="KW-0594">Phospholipid biosynthesis</keyword>
<dbReference type="PATRIC" id="fig|1196324.3.peg.1669"/>
<sequence>MRRLLEFCFLFLLLACLIVICFTSLSYGWKWSAASVYVAIIVWTLYSLMLENRTSHFTLVWMYVLIFLPFIGYLFYLYSGQLYLKGQLFQTKLKHDRKELQLLAEKGTEPNYEALSETGACFAKSSQQLYMTMYHEHTHTDILVNGEETFTALKEKLLAATSYIHMEYYTFRSDELGRSIIDVLIQKAQEGIDVRFLFDGMGSLTFANRDIKRLKTAGVKVYPFLPIKHGFFNQKFNFRNHRKIAIIDGKYGFTGGLNIGMEYLGANKKLGFWRDTHLLLQGEAVQALHAIFLLDWNYVTNESLMQEHRYTESYSVAGNGSVQVVPSGPDTGQGVMSDLYYSMISCAKQSIWIATPYFVPNEAIRTALRVAARKGIQVRVMVPENSDSFLTKYASRSYVPELLRAGIEIYFYKKGFMHQKVVLIDGELASVGSANMDLRSFHLNFEVNVFLTGHQVVSELHELYKMDIQDCEHISLKDFKERGRWERSKESFARLFSGVL</sequence>
<dbReference type="PANTHER" id="PTHR21248:SF20">
    <property type="entry name" value="CARDIOLIPIN SYNTHASE YWIE-RELATED"/>
    <property type="match status" value="1"/>
</dbReference>
<reference evidence="15 16" key="1">
    <citation type="journal article" date="2012" name="J. Bacteriol.">
        <title>Genome of Bacillus macauensis ZFHKF-1, a Long-Chain-Forming Bacterium.</title>
        <authorList>
            <person name="Cai L."/>
            <person name="Zhang T."/>
        </authorList>
    </citation>
    <scope>NUCLEOTIDE SEQUENCE [LARGE SCALE GENOMIC DNA]</scope>
    <source>
        <strain evidence="15 16">ZFHKF-1</strain>
    </source>
</reference>
<dbReference type="InterPro" id="IPR025202">
    <property type="entry name" value="PLD-like_dom"/>
</dbReference>
<gene>
    <name evidence="15" type="ORF">A374_08134</name>
</gene>
<dbReference type="Gene3D" id="3.30.870.10">
    <property type="entry name" value="Endonuclease Chain A"/>
    <property type="match status" value="2"/>
</dbReference>
<comment type="caution">
    <text evidence="15">The sequence shown here is derived from an EMBL/GenBank/DDBJ whole genome shotgun (WGS) entry which is preliminary data.</text>
</comment>
<dbReference type="InterPro" id="IPR030874">
    <property type="entry name" value="Cardiolipin_synth_Firmi"/>
</dbReference>
<dbReference type="GO" id="GO:0008808">
    <property type="term" value="F:cardiolipin synthase activity"/>
    <property type="evidence" value="ECO:0007669"/>
    <property type="project" value="UniProtKB-UniRule"/>
</dbReference>
<dbReference type="NCBIfam" id="TIGR04265">
    <property type="entry name" value="bac_cardiolipin"/>
    <property type="match status" value="1"/>
</dbReference>
<dbReference type="STRING" id="1196324.A374_08134"/>
<dbReference type="CDD" id="cd09110">
    <property type="entry name" value="PLDc_CLS_1"/>
    <property type="match status" value="1"/>
</dbReference>
<comment type="subcellular location">
    <subcellularLocation>
        <location evidence="1 12">Cell membrane</location>
        <topology evidence="1 12">Multi-pass membrane protein</topology>
    </subcellularLocation>
</comment>
<dbReference type="HAMAP" id="MF_01916">
    <property type="entry name" value="Cardiolipin_synth_Cls"/>
    <property type="match status" value="1"/>
</dbReference>
<dbReference type="Pfam" id="PF13091">
    <property type="entry name" value="PLDc_2"/>
    <property type="match status" value="2"/>
</dbReference>
<evidence type="ECO:0000256" key="8">
    <source>
        <dbReference type="ARBA" id="ARBA00023098"/>
    </source>
</evidence>
<feature type="domain" description="PLD phosphodiesterase" evidence="14">
    <location>
        <begin position="236"/>
        <end position="263"/>
    </location>
</feature>
<dbReference type="eggNOG" id="COG1502">
    <property type="taxonomic scope" value="Bacteria"/>
</dbReference>
<accession>I8UG31</accession>
<dbReference type="EC" id="2.7.8.-" evidence="12 13"/>
<evidence type="ECO:0000256" key="4">
    <source>
        <dbReference type="ARBA" id="ARBA00022679"/>
    </source>
</evidence>
<keyword evidence="7 12" id="KW-1133">Transmembrane helix</keyword>
<feature type="active site" evidence="12">
    <location>
        <position position="243"/>
    </location>
</feature>
<evidence type="ECO:0000313" key="15">
    <source>
        <dbReference type="EMBL" id="EIT85788.1"/>
    </source>
</evidence>
<feature type="active site" evidence="12">
    <location>
        <position position="425"/>
    </location>
</feature>
<dbReference type="InterPro" id="IPR001736">
    <property type="entry name" value="PLipase_D/transphosphatidylase"/>
</dbReference>
<evidence type="ECO:0000256" key="10">
    <source>
        <dbReference type="ARBA" id="ARBA00023209"/>
    </source>
</evidence>
<keyword evidence="8 12" id="KW-0443">Lipid metabolism</keyword>
<keyword evidence="16" id="KW-1185">Reference proteome</keyword>
<keyword evidence="11 12" id="KW-1208">Phospholipid metabolism</keyword>
<feature type="domain" description="PLD phosphodiesterase" evidence="14">
    <location>
        <begin position="413"/>
        <end position="440"/>
    </location>
</feature>
<keyword evidence="9 12" id="KW-0472">Membrane</keyword>
<dbReference type="SMART" id="SM00155">
    <property type="entry name" value="PLDc"/>
    <property type="match status" value="2"/>
</dbReference>
<evidence type="ECO:0000256" key="11">
    <source>
        <dbReference type="ARBA" id="ARBA00023264"/>
    </source>
</evidence>
<keyword evidence="6" id="KW-0677">Repeat</keyword>
<feature type="active site" evidence="12">
    <location>
        <position position="248"/>
    </location>
</feature>
<evidence type="ECO:0000313" key="16">
    <source>
        <dbReference type="Proteomes" id="UP000004080"/>
    </source>
</evidence>
<keyword evidence="3 12" id="KW-0444">Lipid biosynthesis</keyword>
<feature type="transmembrane region" description="Helical" evidence="12">
    <location>
        <begin position="7"/>
        <end position="25"/>
    </location>
</feature>
<organism evidence="15 16">
    <name type="scientific">Fictibacillus macauensis ZFHKF-1</name>
    <dbReference type="NCBI Taxonomy" id="1196324"/>
    <lineage>
        <taxon>Bacteria</taxon>
        <taxon>Bacillati</taxon>
        <taxon>Bacillota</taxon>
        <taxon>Bacilli</taxon>
        <taxon>Bacillales</taxon>
        <taxon>Fictibacillaceae</taxon>
        <taxon>Fictibacillus</taxon>
    </lineage>
</organism>
<dbReference type="GO" id="GO:0005886">
    <property type="term" value="C:plasma membrane"/>
    <property type="evidence" value="ECO:0007669"/>
    <property type="project" value="UniProtKB-SubCell"/>
</dbReference>
<evidence type="ECO:0000256" key="13">
    <source>
        <dbReference type="NCBIfam" id="TIGR04265"/>
    </source>
</evidence>
<evidence type="ECO:0000256" key="7">
    <source>
        <dbReference type="ARBA" id="ARBA00022989"/>
    </source>
</evidence>
<dbReference type="EMBL" id="AKKV01000024">
    <property type="protein sequence ID" value="EIT85788.1"/>
    <property type="molecule type" value="Genomic_DNA"/>
</dbReference>
<dbReference type="InterPro" id="IPR027379">
    <property type="entry name" value="CLS_N"/>
</dbReference>
<evidence type="ECO:0000256" key="12">
    <source>
        <dbReference type="HAMAP-Rule" id="MF_01916"/>
    </source>
</evidence>
<dbReference type="InterPro" id="IPR022924">
    <property type="entry name" value="Cardiolipin_synthase"/>
</dbReference>
<dbReference type="PANTHER" id="PTHR21248">
    <property type="entry name" value="CARDIOLIPIN SYNTHASE"/>
    <property type="match status" value="1"/>
</dbReference>
<dbReference type="AlphaFoldDB" id="I8UG31"/>
<proteinExistence type="inferred from homology"/>
<evidence type="ECO:0000256" key="5">
    <source>
        <dbReference type="ARBA" id="ARBA00022692"/>
    </source>
</evidence>
<dbReference type="Pfam" id="PF13396">
    <property type="entry name" value="PLDc_N"/>
    <property type="match status" value="1"/>
</dbReference>
<comment type="function">
    <text evidence="12">Catalyzes the reversible phosphatidyl group transfer from one phosphatidylglycerol molecule to another to form cardiolipin (CL) (diphosphatidylglycerol) and glycerol.</text>
</comment>
<dbReference type="Proteomes" id="UP000004080">
    <property type="component" value="Unassembled WGS sequence"/>
</dbReference>
<dbReference type="SUPFAM" id="SSF56024">
    <property type="entry name" value="Phospholipase D/nuclease"/>
    <property type="match status" value="2"/>
</dbReference>
<evidence type="ECO:0000256" key="3">
    <source>
        <dbReference type="ARBA" id="ARBA00022516"/>
    </source>
</evidence>
<dbReference type="CDD" id="cd09112">
    <property type="entry name" value="PLDc_CLS_2"/>
    <property type="match status" value="1"/>
</dbReference>
<dbReference type="PROSITE" id="PS50035">
    <property type="entry name" value="PLD"/>
    <property type="match status" value="2"/>
</dbReference>
<feature type="transmembrane region" description="Helical" evidence="12">
    <location>
        <begin position="31"/>
        <end position="48"/>
    </location>
</feature>
<keyword evidence="2 12" id="KW-1003">Cell membrane</keyword>
<protein>
    <recommendedName>
        <fullName evidence="12 13">Cardiolipin synthase</fullName>
        <shortName evidence="12">CL synthase</shortName>
        <ecNumber evidence="12 13">2.7.8.-</ecNumber>
    </recommendedName>
</protein>
<evidence type="ECO:0000256" key="9">
    <source>
        <dbReference type="ARBA" id="ARBA00023136"/>
    </source>
</evidence>
<feature type="active site" evidence="12">
    <location>
        <position position="420"/>
    </location>
</feature>